<sequence>MVRRVREAEAETPTERIHRVYDELPEGERKAADLVLDRPGELALWSASELAGKAGISNATVTRFVRRLGYRSYDEARRSARAMRAHGSPLYLADDLPRAGAGALSPERLIEAERQVVEASLEMQNPLALGAVAETLAGARQLRIAGFRNSFFLAEYACSTLGQFRPGVAMLNMPGQTLAEGIAAMRPEDAVLVIGLRRRPAGFAEVMRAISGTGARIVLLADLSIRTAPALADHALSCTVGTPQALDSPAGALAVLRLLALLTMQRLDGASRRQMEQVESLLGTLGELE</sequence>
<evidence type="ECO:0000313" key="3">
    <source>
        <dbReference type="Proteomes" id="UP001239909"/>
    </source>
</evidence>
<dbReference type="Gene3D" id="1.10.10.10">
    <property type="entry name" value="Winged helix-like DNA-binding domain superfamily/Winged helix DNA-binding domain"/>
    <property type="match status" value="1"/>
</dbReference>
<organism evidence="2 3">
    <name type="scientific">Paralimibaculum aggregatum</name>
    <dbReference type="NCBI Taxonomy" id="3036245"/>
    <lineage>
        <taxon>Bacteria</taxon>
        <taxon>Pseudomonadati</taxon>
        <taxon>Pseudomonadota</taxon>
        <taxon>Alphaproteobacteria</taxon>
        <taxon>Rhodobacterales</taxon>
        <taxon>Paracoccaceae</taxon>
        <taxon>Paralimibaculum</taxon>
    </lineage>
</organism>
<dbReference type="InterPro" id="IPR036388">
    <property type="entry name" value="WH-like_DNA-bd_sf"/>
</dbReference>
<reference evidence="2 3" key="1">
    <citation type="submission" date="2023-04" db="EMBL/GenBank/DDBJ databases">
        <title>Marinoamorphus aggregata gen. nov., sp. Nov., isolate from tissue of brittle star Ophioplocus japonicus.</title>
        <authorList>
            <person name="Kawano K."/>
            <person name="Sawayama S."/>
            <person name="Nakagawa S."/>
        </authorList>
    </citation>
    <scope>NUCLEOTIDE SEQUENCE [LARGE SCALE GENOMIC DNA]</scope>
    <source>
        <strain evidence="2 3">NKW23</strain>
    </source>
</reference>
<dbReference type="InterPro" id="IPR047640">
    <property type="entry name" value="RpiR-like"/>
</dbReference>
<dbReference type="Proteomes" id="UP001239909">
    <property type="component" value="Unassembled WGS sequence"/>
</dbReference>
<dbReference type="InterPro" id="IPR000281">
    <property type="entry name" value="HTH_RpiR"/>
</dbReference>
<evidence type="ECO:0000313" key="2">
    <source>
        <dbReference type="EMBL" id="GMG84314.1"/>
    </source>
</evidence>
<feature type="domain" description="HTH rpiR-type" evidence="1">
    <location>
        <begin position="11"/>
        <end position="87"/>
    </location>
</feature>
<dbReference type="Pfam" id="PF01418">
    <property type="entry name" value="HTH_6"/>
    <property type="match status" value="1"/>
</dbReference>
<keyword evidence="3" id="KW-1185">Reference proteome</keyword>
<dbReference type="EMBL" id="BSYI01000033">
    <property type="protein sequence ID" value="GMG84314.1"/>
    <property type="molecule type" value="Genomic_DNA"/>
</dbReference>
<dbReference type="SUPFAM" id="SSF46689">
    <property type="entry name" value="Homeodomain-like"/>
    <property type="match status" value="1"/>
</dbReference>
<dbReference type="InterPro" id="IPR046348">
    <property type="entry name" value="SIS_dom_sf"/>
</dbReference>
<dbReference type="PANTHER" id="PTHR30514:SF18">
    <property type="entry name" value="RPIR-FAMILY TRANSCRIPTIONAL REGULATOR"/>
    <property type="match status" value="1"/>
</dbReference>
<dbReference type="SUPFAM" id="SSF53697">
    <property type="entry name" value="SIS domain"/>
    <property type="match status" value="1"/>
</dbReference>
<name>A0ABQ6LRS1_9RHOB</name>
<dbReference type="PROSITE" id="PS51071">
    <property type="entry name" value="HTH_RPIR"/>
    <property type="match status" value="1"/>
</dbReference>
<dbReference type="PANTHER" id="PTHR30514">
    <property type="entry name" value="GLUCOKINASE"/>
    <property type="match status" value="1"/>
</dbReference>
<proteinExistence type="predicted"/>
<comment type="caution">
    <text evidence="2">The sequence shown here is derived from an EMBL/GenBank/DDBJ whole genome shotgun (WGS) entry which is preliminary data.</text>
</comment>
<protein>
    <recommendedName>
        <fullName evidence="1">HTH rpiR-type domain-containing protein</fullName>
    </recommendedName>
</protein>
<dbReference type="Gene3D" id="3.40.50.10490">
    <property type="entry name" value="Glucose-6-phosphate isomerase like protein, domain 1"/>
    <property type="match status" value="1"/>
</dbReference>
<dbReference type="RefSeq" id="WP_285673334.1">
    <property type="nucleotide sequence ID" value="NZ_BSYI01000033.1"/>
</dbReference>
<gene>
    <name evidence="2" type="ORF">LNKW23_35290</name>
</gene>
<evidence type="ECO:0000259" key="1">
    <source>
        <dbReference type="PROSITE" id="PS51071"/>
    </source>
</evidence>
<dbReference type="InterPro" id="IPR009057">
    <property type="entry name" value="Homeodomain-like_sf"/>
</dbReference>
<accession>A0ABQ6LRS1</accession>